<dbReference type="RefSeq" id="WP_105043536.1">
    <property type="nucleotide sequence ID" value="NZ_MQWA01000001.1"/>
</dbReference>
<keyword evidence="3" id="KW-0996">Nickel insertion</keyword>
<dbReference type="Proteomes" id="UP000239907">
    <property type="component" value="Unassembled WGS sequence"/>
</dbReference>
<organism evidence="4 5">
    <name type="scientific">Rubritalea profundi</name>
    <dbReference type="NCBI Taxonomy" id="1658618"/>
    <lineage>
        <taxon>Bacteria</taxon>
        <taxon>Pseudomonadati</taxon>
        <taxon>Verrucomicrobiota</taxon>
        <taxon>Verrucomicrobiia</taxon>
        <taxon>Verrucomicrobiales</taxon>
        <taxon>Rubritaleaceae</taxon>
        <taxon>Rubritalea</taxon>
    </lineage>
</organism>
<gene>
    <name evidence="3" type="primary">ureD</name>
    <name evidence="4" type="ORF">BSZ32_11445</name>
</gene>
<comment type="similarity">
    <text evidence="1 3">Belongs to the UreD family.</text>
</comment>
<dbReference type="GO" id="GO:0005737">
    <property type="term" value="C:cytoplasm"/>
    <property type="evidence" value="ECO:0007669"/>
    <property type="project" value="UniProtKB-SubCell"/>
</dbReference>
<keyword evidence="3" id="KW-0963">Cytoplasm</keyword>
<dbReference type="PANTHER" id="PTHR33643:SF1">
    <property type="entry name" value="UREASE ACCESSORY PROTEIN D"/>
    <property type="match status" value="1"/>
</dbReference>
<sequence>MLANSIHSEARLRFSWGEAEAKTKLIERSLGGLCHLSKGYWDGGMVMLQLVNPTAGMFAGDSLELSIELDARAQVAITSPSATRFHTMKDAESACLSQSITIGDKAFLEYWPEMVIPQRGSSTVQETVLQIHGGGSVLFFDAVAPGRVAHNEVNAYRSYLNSIDVYVGGALKARERLKLEPKRGSWGKLVPDWDACYLATLWVYSANSTSTEAEVSRLVSALEEELGGLCAFSDLGEGLGVFRLLAPDAIIFQKLSKGLRSIVYDSLAAHQINFRKI</sequence>
<evidence type="ECO:0000256" key="2">
    <source>
        <dbReference type="ARBA" id="ARBA00023186"/>
    </source>
</evidence>
<comment type="subunit">
    <text evidence="3">UreD, UreF and UreG form a complex that acts as a GTP-hydrolysis-dependent molecular chaperone, activating the urease apoprotein by helping to assemble the nickel containing metallocenter of UreC. The UreE protein probably delivers the nickel.</text>
</comment>
<dbReference type="PANTHER" id="PTHR33643">
    <property type="entry name" value="UREASE ACCESSORY PROTEIN D"/>
    <property type="match status" value="1"/>
</dbReference>
<dbReference type="AlphaFoldDB" id="A0A2S7U403"/>
<name>A0A2S7U403_9BACT</name>
<reference evidence="4 5" key="1">
    <citation type="submission" date="2016-12" db="EMBL/GenBank/DDBJ databases">
        <title>Study of bacterial adaptation to deep sea.</title>
        <authorList>
            <person name="Song J."/>
            <person name="Yoshizawa S."/>
            <person name="Kogure K."/>
        </authorList>
    </citation>
    <scope>NUCLEOTIDE SEQUENCE [LARGE SCALE GENOMIC DNA]</scope>
    <source>
        <strain evidence="4 5">SAORIC-165</strain>
    </source>
</reference>
<comment type="subcellular location">
    <subcellularLocation>
        <location evidence="3">Cytoplasm</location>
    </subcellularLocation>
</comment>
<protein>
    <recommendedName>
        <fullName evidence="3">Urease accessory protein UreD</fullName>
    </recommendedName>
</protein>
<accession>A0A2S7U403</accession>
<evidence type="ECO:0000313" key="5">
    <source>
        <dbReference type="Proteomes" id="UP000239907"/>
    </source>
</evidence>
<dbReference type="HAMAP" id="MF_01384">
    <property type="entry name" value="UreD"/>
    <property type="match status" value="1"/>
</dbReference>
<proteinExistence type="inferred from homology"/>
<dbReference type="OrthoDB" id="5328682at2"/>
<dbReference type="EMBL" id="MQWA01000001">
    <property type="protein sequence ID" value="PQJ29042.1"/>
    <property type="molecule type" value="Genomic_DNA"/>
</dbReference>
<evidence type="ECO:0000256" key="3">
    <source>
        <dbReference type="HAMAP-Rule" id="MF_01384"/>
    </source>
</evidence>
<comment type="function">
    <text evidence="3">Required for maturation of urease via the functional incorporation of the urease nickel metallocenter.</text>
</comment>
<keyword evidence="5" id="KW-1185">Reference proteome</keyword>
<dbReference type="GO" id="GO:0016151">
    <property type="term" value="F:nickel cation binding"/>
    <property type="evidence" value="ECO:0007669"/>
    <property type="project" value="UniProtKB-UniRule"/>
</dbReference>
<dbReference type="InterPro" id="IPR002669">
    <property type="entry name" value="UreD"/>
</dbReference>
<dbReference type="Pfam" id="PF01774">
    <property type="entry name" value="UreD"/>
    <property type="match status" value="1"/>
</dbReference>
<evidence type="ECO:0000313" key="4">
    <source>
        <dbReference type="EMBL" id="PQJ29042.1"/>
    </source>
</evidence>
<keyword evidence="2 3" id="KW-0143">Chaperone</keyword>
<evidence type="ECO:0000256" key="1">
    <source>
        <dbReference type="ARBA" id="ARBA00007177"/>
    </source>
</evidence>
<comment type="caution">
    <text evidence="4">The sequence shown here is derived from an EMBL/GenBank/DDBJ whole genome shotgun (WGS) entry which is preliminary data.</text>
</comment>